<dbReference type="Gene3D" id="1.25.40.10">
    <property type="entry name" value="Tetratricopeptide repeat domain"/>
    <property type="match status" value="2"/>
</dbReference>
<dbReference type="Pfam" id="PF20431">
    <property type="entry name" value="E_motif"/>
    <property type="match status" value="1"/>
</dbReference>
<dbReference type="EC" id="3.6.4.3" evidence="3"/>
<dbReference type="GO" id="GO:0009451">
    <property type="term" value="P:RNA modification"/>
    <property type="evidence" value="ECO:0007669"/>
    <property type="project" value="InterPro"/>
</dbReference>
<accession>A0A0B2R8D7</accession>
<dbReference type="InterPro" id="IPR011990">
    <property type="entry name" value="TPR-like_helical_dom_sf"/>
</dbReference>
<gene>
    <name evidence="3" type="ORF">glysoja_038830</name>
</gene>
<dbReference type="PROSITE" id="PS51375">
    <property type="entry name" value="PPR"/>
    <property type="match status" value="1"/>
</dbReference>
<proteinExistence type="predicted"/>
<evidence type="ECO:0000313" key="3">
    <source>
        <dbReference type="EMBL" id="KHN28208.1"/>
    </source>
</evidence>
<evidence type="ECO:0000256" key="1">
    <source>
        <dbReference type="ARBA" id="ARBA00022737"/>
    </source>
</evidence>
<organism evidence="3">
    <name type="scientific">Glycine soja</name>
    <name type="common">Wild soybean</name>
    <dbReference type="NCBI Taxonomy" id="3848"/>
    <lineage>
        <taxon>Eukaryota</taxon>
        <taxon>Viridiplantae</taxon>
        <taxon>Streptophyta</taxon>
        <taxon>Embryophyta</taxon>
        <taxon>Tracheophyta</taxon>
        <taxon>Spermatophyta</taxon>
        <taxon>Magnoliopsida</taxon>
        <taxon>eudicotyledons</taxon>
        <taxon>Gunneridae</taxon>
        <taxon>Pentapetalae</taxon>
        <taxon>rosids</taxon>
        <taxon>fabids</taxon>
        <taxon>Fabales</taxon>
        <taxon>Fabaceae</taxon>
        <taxon>Papilionoideae</taxon>
        <taxon>50 kb inversion clade</taxon>
        <taxon>NPAAA clade</taxon>
        <taxon>indigoferoid/millettioid clade</taxon>
        <taxon>Phaseoleae</taxon>
        <taxon>Glycine</taxon>
        <taxon>Glycine subgen. Soja</taxon>
    </lineage>
</organism>
<dbReference type="PANTHER" id="PTHR47926">
    <property type="entry name" value="PENTATRICOPEPTIDE REPEAT-CONTAINING PROTEIN"/>
    <property type="match status" value="1"/>
</dbReference>
<dbReference type="GO" id="GO:0016787">
    <property type="term" value="F:hydrolase activity"/>
    <property type="evidence" value="ECO:0007669"/>
    <property type="project" value="UniProtKB-KW"/>
</dbReference>
<dbReference type="InterPro" id="IPR002885">
    <property type="entry name" value="PPR_rpt"/>
</dbReference>
<feature type="repeat" description="PPR" evidence="2">
    <location>
        <begin position="236"/>
        <end position="270"/>
    </location>
</feature>
<keyword evidence="3" id="KW-0378">Hydrolase</keyword>
<dbReference type="EC" id="3.4.24.-" evidence="3"/>
<dbReference type="Pfam" id="PF01535">
    <property type="entry name" value="PPR"/>
    <property type="match status" value="1"/>
</dbReference>
<keyword evidence="1" id="KW-0677">Repeat</keyword>
<sequence>MNTRYECESLKRKERNEVTRFFQNRFFSPLQIPRIHDFDRDPTSERSYLRFSSGKPIKDRRLMNDTMRAAILLLLQDSCHGQNYVRQIQAQLILHNTTQTPESLNTSSARANHTAFSTLLLFSSPPPRPHLQHPHQSLLPFPKPNSTQPSLHLHPHALQLRPPQQLHLPSPLQVPLRHPPRHASAVRPHPHAGFVPNRVTMINALHACAHYGNVEMGAWIRGVIKREGWELDMEKNVFTWNAVIKGLALAKSGQEAIWWFNRTEKDGVKADEVTLLAVLTACSHSGLVDKGREIFGLLVDGRYGVCPNVIHYACMVDMLARSGLLKETVEFMGSAGKLIELEPDNTAYYIHLSNLYAVMGRWSDVEKERGLMKDRQLTKDLGDGRNCSPYLCQKPPVVLSLLSFTGKASVSVPVEALQLLSFLKIANH</sequence>
<name>A0A0B2R8D7_GLYSO</name>
<dbReference type="EMBL" id="KN652923">
    <property type="protein sequence ID" value="KHN28208.1"/>
    <property type="molecule type" value="Genomic_DNA"/>
</dbReference>
<dbReference type="Proteomes" id="UP000053555">
    <property type="component" value="Unassembled WGS sequence"/>
</dbReference>
<evidence type="ECO:0000256" key="2">
    <source>
        <dbReference type="PROSITE-ProRule" id="PRU00708"/>
    </source>
</evidence>
<dbReference type="AlphaFoldDB" id="A0A0B2R8D7"/>
<dbReference type="GO" id="GO:0003723">
    <property type="term" value="F:RNA binding"/>
    <property type="evidence" value="ECO:0007669"/>
    <property type="project" value="InterPro"/>
</dbReference>
<protein>
    <submittedName>
        <fullName evidence="3">Putative pentatricopeptide repeat-containing protein</fullName>
        <ecNumber evidence="3">3.4.24.-</ecNumber>
        <ecNumber evidence="3">3.6.4.3</ecNumber>
    </submittedName>
</protein>
<dbReference type="InterPro" id="IPR046848">
    <property type="entry name" value="E_motif"/>
</dbReference>
<dbReference type="InterPro" id="IPR046960">
    <property type="entry name" value="PPR_At4g14850-like_plant"/>
</dbReference>
<reference evidence="3" key="1">
    <citation type="submission" date="2014-07" db="EMBL/GenBank/DDBJ databases">
        <title>Identification of a novel salt tolerance gene in wild soybean by whole-genome sequencing.</title>
        <authorList>
            <person name="Lam H.-M."/>
            <person name="Qi X."/>
            <person name="Li M.-W."/>
            <person name="Liu X."/>
            <person name="Xie M."/>
            <person name="Ni M."/>
            <person name="Xu X."/>
        </authorList>
    </citation>
    <scope>NUCLEOTIDE SEQUENCE [LARGE SCALE GENOMIC DNA]</scope>
    <source>
        <tissue evidence="3">Root</tissue>
    </source>
</reference>